<dbReference type="EMBL" id="CP114040">
    <property type="protein sequence ID" value="WAS93719.1"/>
    <property type="molecule type" value="Genomic_DNA"/>
</dbReference>
<sequence>MSDPKKVVTITPSNPGVASKTDAPKKDEAKAPVPDAQEVPKPPPSSFRKAQEGKCGEGKCGG</sequence>
<accession>A0ABY7H369</accession>
<evidence type="ECO:0000313" key="3">
    <source>
        <dbReference type="Proteomes" id="UP001164459"/>
    </source>
</evidence>
<protein>
    <submittedName>
        <fullName evidence="2">Uncharacterized protein</fullName>
    </submittedName>
</protein>
<feature type="compositionally biased region" description="Basic and acidic residues" evidence="1">
    <location>
        <begin position="49"/>
        <end position="62"/>
    </location>
</feature>
<feature type="region of interest" description="Disordered" evidence="1">
    <location>
        <begin position="1"/>
        <end position="62"/>
    </location>
</feature>
<evidence type="ECO:0000256" key="1">
    <source>
        <dbReference type="SAM" id="MobiDB-lite"/>
    </source>
</evidence>
<evidence type="ECO:0000313" key="2">
    <source>
        <dbReference type="EMBL" id="WAS93719.1"/>
    </source>
</evidence>
<proteinExistence type="predicted"/>
<dbReference type="Proteomes" id="UP001164459">
    <property type="component" value="Chromosome"/>
</dbReference>
<keyword evidence="3" id="KW-1185">Reference proteome</keyword>
<organism evidence="2 3">
    <name type="scientific">Nannocystis punicea</name>
    <dbReference type="NCBI Taxonomy" id="2995304"/>
    <lineage>
        <taxon>Bacteria</taxon>
        <taxon>Pseudomonadati</taxon>
        <taxon>Myxococcota</taxon>
        <taxon>Polyangia</taxon>
        <taxon>Nannocystales</taxon>
        <taxon>Nannocystaceae</taxon>
        <taxon>Nannocystis</taxon>
    </lineage>
</organism>
<dbReference type="RefSeq" id="WP_269036064.1">
    <property type="nucleotide sequence ID" value="NZ_CP114040.1"/>
</dbReference>
<gene>
    <name evidence="2" type="ORF">O0S08_46900</name>
</gene>
<reference evidence="2" key="1">
    <citation type="submission" date="2022-11" db="EMBL/GenBank/DDBJ databases">
        <title>Minimal conservation of predation-associated metabolite biosynthetic gene clusters underscores biosynthetic potential of Myxococcota including descriptions for ten novel species: Archangium lansinium sp. nov., Myxococcus landrumus sp. nov., Nannocystis bai.</title>
        <authorList>
            <person name="Ahearne A."/>
            <person name="Stevens C."/>
            <person name="Dowd S."/>
        </authorList>
    </citation>
    <scope>NUCLEOTIDE SEQUENCE</scope>
    <source>
        <strain evidence="2">Fl3</strain>
    </source>
</reference>
<name>A0ABY7H369_9BACT</name>